<dbReference type="STRING" id="484019.THA_536"/>
<dbReference type="InterPro" id="IPR007412">
    <property type="entry name" value="FlgM"/>
</dbReference>
<dbReference type="HOGENOM" id="CLU_169011_9_0_0"/>
<keyword evidence="8" id="KW-0969">Cilium</keyword>
<proteinExistence type="inferred from homology"/>
<reference evidence="8 9" key="1">
    <citation type="journal article" date="2009" name="J. Bacteriol.">
        <title>The genome of Thermosipho africanus TCF52B: lateral genetic connections to the Firmicutes and Archaea.</title>
        <authorList>
            <person name="Nesboe C.L."/>
            <person name="Bapteste E."/>
            <person name="Curtis B."/>
            <person name="Dahle H."/>
            <person name="Lopez P."/>
            <person name="Macleod D."/>
            <person name="Dlutek M."/>
            <person name="Bowman S."/>
            <person name="Zhaxybayeva O."/>
            <person name="Birkeland N.-K."/>
            <person name="Doolittle W.F."/>
        </authorList>
    </citation>
    <scope>NUCLEOTIDE SEQUENCE [LARGE SCALE GENOMIC DNA]</scope>
    <source>
        <strain evidence="8 9">TCF52B</strain>
    </source>
</reference>
<keyword evidence="8" id="KW-0966">Cell projection</keyword>
<dbReference type="eggNOG" id="COG2747">
    <property type="taxonomic scope" value="Bacteria"/>
</dbReference>
<dbReference type="GO" id="GO:0044781">
    <property type="term" value="P:bacterial-type flagellum organization"/>
    <property type="evidence" value="ECO:0007669"/>
    <property type="project" value="UniProtKB-KW"/>
</dbReference>
<keyword evidence="5" id="KW-0805">Transcription regulation</keyword>
<dbReference type="SUPFAM" id="SSF101498">
    <property type="entry name" value="Anti-sigma factor FlgM"/>
    <property type="match status" value="1"/>
</dbReference>
<dbReference type="InterPro" id="IPR035890">
    <property type="entry name" value="Anti-sigma-28_factor_FlgM_sf"/>
</dbReference>
<evidence type="ECO:0000256" key="1">
    <source>
        <dbReference type="ARBA" id="ARBA00005322"/>
    </source>
</evidence>
<keyword evidence="6" id="KW-0804">Transcription</keyword>
<evidence type="ECO:0000313" key="9">
    <source>
        <dbReference type="Proteomes" id="UP000002453"/>
    </source>
</evidence>
<dbReference type="GO" id="GO:0045892">
    <property type="term" value="P:negative regulation of DNA-templated transcription"/>
    <property type="evidence" value="ECO:0007669"/>
    <property type="project" value="InterPro"/>
</dbReference>
<evidence type="ECO:0000313" key="8">
    <source>
        <dbReference type="EMBL" id="ACJ75024.1"/>
    </source>
</evidence>
<evidence type="ECO:0000256" key="5">
    <source>
        <dbReference type="ARBA" id="ARBA00023015"/>
    </source>
</evidence>
<protein>
    <recommendedName>
        <fullName evidence="2">Negative regulator of flagellin synthesis</fullName>
    </recommendedName>
</protein>
<keyword evidence="9" id="KW-1185">Reference proteome</keyword>
<evidence type="ECO:0000259" key="7">
    <source>
        <dbReference type="Pfam" id="PF04316"/>
    </source>
</evidence>
<dbReference type="Pfam" id="PF04316">
    <property type="entry name" value="FlgM"/>
    <property type="match status" value="1"/>
</dbReference>
<evidence type="ECO:0000256" key="2">
    <source>
        <dbReference type="ARBA" id="ARBA00017823"/>
    </source>
</evidence>
<keyword evidence="3" id="KW-0678">Repressor</keyword>
<sequence>MEIKKIGGYGYIQGINSKNAEKINRKKNGKDKVDFSATLEIKKLLYESKNIPEVREKLVNELKQAIENGTFKIDPEKIAKAILGG</sequence>
<evidence type="ECO:0000256" key="3">
    <source>
        <dbReference type="ARBA" id="ARBA00022491"/>
    </source>
</evidence>
<feature type="domain" description="Anti-sigma-28 factor FlgM C-terminal" evidence="7">
    <location>
        <begin position="31"/>
        <end position="83"/>
    </location>
</feature>
<keyword evidence="4" id="KW-1005">Bacterial flagellum biogenesis</keyword>
<dbReference type="Proteomes" id="UP000002453">
    <property type="component" value="Chromosome"/>
</dbReference>
<organism evidence="8 9">
    <name type="scientific">Thermosipho africanus (strain TCF52B)</name>
    <dbReference type="NCBI Taxonomy" id="484019"/>
    <lineage>
        <taxon>Bacteria</taxon>
        <taxon>Thermotogati</taxon>
        <taxon>Thermotogota</taxon>
        <taxon>Thermotogae</taxon>
        <taxon>Thermotogales</taxon>
        <taxon>Fervidobacteriaceae</taxon>
        <taxon>Thermosipho</taxon>
    </lineage>
</organism>
<evidence type="ECO:0000256" key="4">
    <source>
        <dbReference type="ARBA" id="ARBA00022795"/>
    </source>
</evidence>
<gene>
    <name evidence="8" type="ordered locus">THA_536</name>
</gene>
<dbReference type="NCBIfam" id="TIGR03824">
    <property type="entry name" value="FlgM_jcvi"/>
    <property type="match status" value="1"/>
</dbReference>
<dbReference type="EMBL" id="CP001185">
    <property type="protein sequence ID" value="ACJ75024.1"/>
    <property type="molecule type" value="Genomic_DNA"/>
</dbReference>
<dbReference type="RefSeq" id="WP_012579638.1">
    <property type="nucleotide sequence ID" value="NC_011653.1"/>
</dbReference>
<dbReference type="AlphaFoldDB" id="B7IG10"/>
<dbReference type="OrthoDB" id="49059at2"/>
<comment type="similarity">
    <text evidence="1">Belongs to the FlgM family.</text>
</comment>
<accession>B7IG10</accession>
<keyword evidence="8" id="KW-0282">Flagellum</keyword>
<dbReference type="InterPro" id="IPR031316">
    <property type="entry name" value="FlgM_C"/>
</dbReference>
<dbReference type="KEGG" id="taf:THA_536"/>
<name>B7IG10_THEAB</name>
<dbReference type="Gene3D" id="6.10.140.30">
    <property type="entry name" value="Anti-sigma-28 factor FlgM"/>
    <property type="match status" value="1"/>
</dbReference>
<evidence type="ECO:0000256" key="6">
    <source>
        <dbReference type="ARBA" id="ARBA00023163"/>
    </source>
</evidence>